<dbReference type="Proteomes" id="UP001228049">
    <property type="component" value="Unassembled WGS sequence"/>
</dbReference>
<evidence type="ECO:0000313" key="1">
    <source>
        <dbReference type="EMBL" id="KAK1886751.1"/>
    </source>
</evidence>
<sequence length="113" mass="11599">MTNSATTQSYRQCSITGGAINGIQARENWSLAHQPLGSPQNESLRRVSSSVRVTPPGVGAAAPGVGGKMEAVSPGIEAGEELLLPGEGGEEESLLLHGAAGRGRHRAFNKGPL</sequence>
<dbReference type="EMBL" id="JASDAP010000020">
    <property type="protein sequence ID" value="KAK1886751.1"/>
    <property type="molecule type" value="Genomic_DNA"/>
</dbReference>
<comment type="caution">
    <text evidence="1">The sequence shown here is derived from an EMBL/GenBank/DDBJ whole genome shotgun (WGS) entry which is preliminary data.</text>
</comment>
<gene>
    <name evidence="1" type="ORF">KUDE01_030466</name>
</gene>
<name>A0AAD9BNR7_DISEL</name>
<proteinExistence type="predicted"/>
<organism evidence="1 2">
    <name type="scientific">Dissostichus eleginoides</name>
    <name type="common">Patagonian toothfish</name>
    <name type="synonym">Dissostichus amissus</name>
    <dbReference type="NCBI Taxonomy" id="100907"/>
    <lineage>
        <taxon>Eukaryota</taxon>
        <taxon>Metazoa</taxon>
        <taxon>Chordata</taxon>
        <taxon>Craniata</taxon>
        <taxon>Vertebrata</taxon>
        <taxon>Euteleostomi</taxon>
        <taxon>Actinopterygii</taxon>
        <taxon>Neopterygii</taxon>
        <taxon>Teleostei</taxon>
        <taxon>Neoteleostei</taxon>
        <taxon>Acanthomorphata</taxon>
        <taxon>Eupercaria</taxon>
        <taxon>Perciformes</taxon>
        <taxon>Notothenioidei</taxon>
        <taxon>Nototheniidae</taxon>
        <taxon>Dissostichus</taxon>
    </lineage>
</organism>
<evidence type="ECO:0000313" key="2">
    <source>
        <dbReference type="Proteomes" id="UP001228049"/>
    </source>
</evidence>
<keyword evidence="2" id="KW-1185">Reference proteome</keyword>
<accession>A0AAD9BNR7</accession>
<reference evidence="1" key="1">
    <citation type="submission" date="2023-04" db="EMBL/GenBank/DDBJ databases">
        <title>Chromosome-level genome of Chaenocephalus aceratus.</title>
        <authorList>
            <person name="Park H."/>
        </authorList>
    </citation>
    <scope>NUCLEOTIDE SEQUENCE</scope>
    <source>
        <strain evidence="1">DE</strain>
        <tissue evidence="1">Muscle</tissue>
    </source>
</reference>
<dbReference type="AlphaFoldDB" id="A0AAD9BNR7"/>
<protein>
    <submittedName>
        <fullName evidence="1">5-aminolevulinate synthase mitochondrial</fullName>
    </submittedName>
</protein>